<organism evidence="2 3">
    <name type="scientific">Streptomyces beijiangensis</name>
    <dbReference type="NCBI Taxonomy" id="163361"/>
    <lineage>
        <taxon>Bacteria</taxon>
        <taxon>Bacillati</taxon>
        <taxon>Actinomycetota</taxon>
        <taxon>Actinomycetes</taxon>
        <taxon>Kitasatosporales</taxon>
        <taxon>Streptomycetaceae</taxon>
        <taxon>Streptomyces</taxon>
    </lineage>
</organism>
<feature type="region of interest" description="Disordered" evidence="1">
    <location>
        <begin position="59"/>
        <end position="134"/>
    </location>
</feature>
<evidence type="ECO:0000313" key="3">
    <source>
        <dbReference type="Proteomes" id="UP000664167"/>
    </source>
</evidence>
<comment type="caution">
    <text evidence="2">The sequence shown here is derived from an EMBL/GenBank/DDBJ whole genome shotgun (WGS) entry which is preliminary data.</text>
</comment>
<protein>
    <submittedName>
        <fullName evidence="2">Uncharacterized protein</fullName>
    </submittedName>
</protein>
<evidence type="ECO:0000256" key="1">
    <source>
        <dbReference type="SAM" id="MobiDB-lite"/>
    </source>
</evidence>
<dbReference type="EMBL" id="JAFLRJ010000149">
    <property type="protein sequence ID" value="MBO0513370.1"/>
    <property type="molecule type" value="Genomic_DNA"/>
</dbReference>
<name>A0A939F6R9_9ACTN</name>
<feature type="compositionally biased region" description="Basic and acidic residues" evidence="1">
    <location>
        <begin position="59"/>
        <end position="68"/>
    </location>
</feature>
<keyword evidence="3" id="KW-1185">Reference proteome</keyword>
<dbReference type="AlphaFoldDB" id="A0A939F6R9"/>
<dbReference type="Proteomes" id="UP000664167">
    <property type="component" value="Unassembled WGS sequence"/>
</dbReference>
<gene>
    <name evidence="2" type="ORF">J0695_16405</name>
</gene>
<evidence type="ECO:0000313" key="2">
    <source>
        <dbReference type="EMBL" id="MBO0513370.1"/>
    </source>
</evidence>
<feature type="compositionally biased region" description="Basic and acidic residues" evidence="1">
    <location>
        <begin position="124"/>
        <end position="134"/>
    </location>
</feature>
<accession>A0A939F6R9</accession>
<proteinExistence type="predicted"/>
<sequence>MANEGGGDPERLAQLVGDLLIELGRKVQEAGPDGVRILTESTLQEQQLSWYRAGWSEHARAADPERRSPMGHPDGEDSLPPPEGRLLRFPPQPQEDIGSHPLPIVGASEAGGESELMPHRRRTARPERRRRGED</sequence>
<reference evidence="2" key="1">
    <citation type="submission" date="2021-03" db="EMBL/GenBank/DDBJ databases">
        <title>Streptomyces poriferae sp. nov., a novel marine sponge-derived Actinobacteria species with anti-MRSA activity.</title>
        <authorList>
            <person name="Sandoval-Powers M."/>
            <person name="Kralova S."/>
            <person name="Nguyen G.-S."/>
            <person name="Fawwal D."/>
            <person name="Degnes K."/>
            <person name="Klinkenberg G."/>
            <person name="Sletta H."/>
            <person name="Wentzel A."/>
            <person name="Liles M.R."/>
        </authorList>
    </citation>
    <scope>NUCLEOTIDE SEQUENCE</scope>
    <source>
        <strain evidence="2">DSM 41794</strain>
    </source>
</reference>
<dbReference type="RefSeq" id="WP_206962792.1">
    <property type="nucleotide sequence ID" value="NZ_BAAAJJ010000003.1"/>
</dbReference>